<dbReference type="EMBL" id="BQKB01000079">
    <property type="protein sequence ID" value="GJM54240.1"/>
    <property type="molecule type" value="Genomic_DNA"/>
</dbReference>
<reference evidence="1 4" key="1">
    <citation type="submission" date="2021-11" db="EMBL/GenBank/DDBJ databases">
        <title>Draft genome sequence of Capnocytophaga sp. strain KC07075 isolated from cat oral cavity.</title>
        <authorList>
            <person name="Suzuki M."/>
            <person name="Imaoka K."/>
            <person name="Kimura M."/>
            <person name="Morikawa S."/>
            <person name="Maeda K."/>
        </authorList>
    </citation>
    <scope>NUCLEOTIDE SEQUENCE</scope>
    <source>
        <strain evidence="1">KC07075</strain>
        <strain evidence="2 4">KC07079</strain>
    </source>
</reference>
<protein>
    <recommendedName>
        <fullName evidence="5">Lipoprotein</fullName>
    </recommendedName>
</protein>
<sequence length="179" mass="21682">MKHTIFLFVILISCSENTNIKKTSDAFFESDIYMDNQGNQYIKVIDSYKQIKDNLFQDEQGNLYIQEVNHLIFDYSRPVYIDEIYTINSDKLLKIKDVVDKNTYEKLANTGFSRDKKYLYLLKKWSDRWEFHIVSNEPSKYNLVWENCKYYLYFQGKYYINQDVFTKENLKKQNTKLLK</sequence>
<evidence type="ECO:0000313" key="3">
    <source>
        <dbReference type="Proteomes" id="UP001207736"/>
    </source>
</evidence>
<proteinExistence type="predicted"/>
<dbReference type="AlphaFoldDB" id="A0AAV5B0Q8"/>
<evidence type="ECO:0000313" key="4">
    <source>
        <dbReference type="Proteomes" id="UP001208692"/>
    </source>
</evidence>
<dbReference type="Proteomes" id="UP001208692">
    <property type="component" value="Unassembled WGS sequence"/>
</dbReference>
<accession>A0AAV5B0Q8</accession>
<name>A0AAV5B0Q8_9FLAO</name>
<dbReference type="EMBL" id="BQKA01000075">
    <property type="protein sequence ID" value="GJM51610.1"/>
    <property type="molecule type" value="Genomic_DNA"/>
</dbReference>
<evidence type="ECO:0008006" key="5">
    <source>
        <dbReference type="Google" id="ProtNLM"/>
    </source>
</evidence>
<evidence type="ECO:0000313" key="2">
    <source>
        <dbReference type="EMBL" id="GJM54240.1"/>
    </source>
</evidence>
<dbReference type="RefSeq" id="WP_264847773.1">
    <property type="nucleotide sequence ID" value="NZ_BPMA01000075.1"/>
</dbReference>
<dbReference type="Proteomes" id="UP001207736">
    <property type="component" value="Unassembled WGS sequence"/>
</dbReference>
<organism evidence="1 3">
    <name type="scientific">Capnocytophaga catalasegens</name>
    <dbReference type="NCBI Taxonomy" id="1004260"/>
    <lineage>
        <taxon>Bacteria</taxon>
        <taxon>Pseudomonadati</taxon>
        <taxon>Bacteroidota</taxon>
        <taxon>Flavobacteriia</taxon>
        <taxon>Flavobacteriales</taxon>
        <taxon>Flavobacteriaceae</taxon>
        <taxon>Capnocytophaga</taxon>
    </lineage>
</organism>
<keyword evidence="4" id="KW-1185">Reference proteome</keyword>
<comment type="caution">
    <text evidence="1">The sequence shown here is derived from an EMBL/GenBank/DDBJ whole genome shotgun (WGS) entry which is preliminary data.</text>
</comment>
<gene>
    <name evidence="1" type="ORF">RCZ15_25830</name>
    <name evidence="2" type="ORF">RCZ16_25560</name>
</gene>
<evidence type="ECO:0000313" key="1">
    <source>
        <dbReference type="EMBL" id="GJM51610.1"/>
    </source>
</evidence>